<gene>
    <name evidence="5" type="ORF">I7X13_11590</name>
</gene>
<dbReference type="SUPFAM" id="SSF48403">
    <property type="entry name" value="Ankyrin repeat"/>
    <property type="match status" value="1"/>
</dbReference>
<dbReference type="PANTHER" id="PTHR24189:SF50">
    <property type="entry name" value="ANKYRIN REPEAT AND SOCS BOX PROTEIN 2"/>
    <property type="match status" value="1"/>
</dbReference>
<feature type="chain" id="PRO_5047092668" evidence="4">
    <location>
        <begin position="21"/>
        <end position="278"/>
    </location>
</feature>
<keyword evidence="1" id="KW-0677">Repeat</keyword>
<accession>A0ABS0Q7R1</accession>
<evidence type="ECO:0000313" key="5">
    <source>
        <dbReference type="EMBL" id="MBH8558695.1"/>
    </source>
</evidence>
<evidence type="ECO:0000256" key="3">
    <source>
        <dbReference type="PROSITE-ProRule" id="PRU00023"/>
    </source>
</evidence>
<dbReference type="Pfam" id="PF12796">
    <property type="entry name" value="Ank_2"/>
    <property type="match status" value="1"/>
</dbReference>
<name>A0ABS0Q7R1_9BACT</name>
<proteinExistence type="predicted"/>
<dbReference type="PROSITE" id="PS50088">
    <property type="entry name" value="ANK_REPEAT"/>
    <property type="match status" value="1"/>
</dbReference>
<reference evidence="5 6" key="1">
    <citation type="submission" date="2020-12" db="EMBL/GenBank/DDBJ databases">
        <title>Hymenobacter sp.</title>
        <authorList>
            <person name="Kim M.K."/>
        </authorList>
    </citation>
    <scope>NUCLEOTIDE SEQUENCE [LARGE SCALE GENOMIC DNA]</scope>
    <source>
        <strain evidence="5 6">BT442</strain>
    </source>
</reference>
<evidence type="ECO:0000256" key="2">
    <source>
        <dbReference type="ARBA" id="ARBA00023043"/>
    </source>
</evidence>
<dbReference type="InterPro" id="IPR036770">
    <property type="entry name" value="Ankyrin_rpt-contain_sf"/>
</dbReference>
<evidence type="ECO:0000256" key="4">
    <source>
        <dbReference type="SAM" id="SignalP"/>
    </source>
</evidence>
<dbReference type="InterPro" id="IPR002110">
    <property type="entry name" value="Ankyrin_rpt"/>
</dbReference>
<dbReference type="EMBL" id="JAEDAE010000004">
    <property type="protein sequence ID" value="MBH8558695.1"/>
    <property type="molecule type" value="Genomic_DNA"/>
</dbReference>
<evidence type="ECO:0000313" key="6">
    <source>
        <dbReference type="Proteomes" id="UP000625631"/>
    </source>
</evidence>
<evidence type="ECO:0000256" key="1">
    <source>
        <dbReference type="ARBA" id="ARBA00022737"/>
    </source>
</evidence>
<dbReference type="Proteomes" id="UP000625631">
    <property type="component" value="Unassembled WGS sequence"/>
</dbReference>
<dbReference type="PANTHER" id="PTHR24189">
    <property type="entry name" value="MYOTROPHIN"/>
    <property type="match status" value="1"/>
</dbReference>
<keyword evidence="2 3" id="KW-0040">ANK repeat</keyword>
<comment type="caution">
    <text evidence="5">The sequence shown here is derived from an EMBL/GenBank/DDBJ whole genome shotgun (WGS) entry which is preliminary data.</text>
</comment>
<organism evidence="5 6">
    <name type="scientific">Hymenobacter negativus</name>
    <dbReference type="NCBI Taxonomy" id="2795026"/>
    <lineage>
        <taxon>Bacteria</taxon>
        <taxon>Pseudomonadati</taxon>
        <taxon>Bacteroidota</taxon>
        <taxon>Cytophagia</taxon>
        <taxon>Cytophagales</taxon>
        <taxon>Hymenobacteraceae</taxon>
        <taxon>Hymenobacter</taxon>
    </lineage>
</organism>
<dbReference type="Gene3D" id="1.25.40.20">
    <property type="entry name" value="Ankyrin repeat-containing domain"/>
    <property type="match status" value="1"/>
</dbReference>
<feature type="repeat" description="ANK" evidence="3">
    <location>
        <begin position="108"/>
        <end position="141"/>
    </location>
</feature>
<protein>
    <submittedName>
        <fullName evidence="5">Ankyrin repeat domain-containing protein</fullName>
    </submittedName>
</protein>
<sequence>MCNKLLALLICALIYSSAAAQNRPAEKLLGYDVRLYEYGPAWKLAQAVKHQQIGRIKRLLAAAPALRNYQEPQFGQSLLFFAVYTHCYRAAQALLESGADPNQADFMYGHTPLIEAANIYETSKFVKLLLEHGANPNLESQPADKTKATTTPLITAASTRLESVKLLIDKGADINHVTAIGYNSALHSALSERMLDISRYLIIDKQADFTGIFNVTVQNDTLRIGNMLKILVYPLESKECMQKMELVHYLEARGIDYRSASVPKHYYQSYSKEFLEKY</sequence>
<dbReference type="PROSITE" id="PS50297">
    <property type="entry name" value="ANK_REP_REGION"/>
    <property type="match status" value="1"/>
</dbReference>
<dbReference type="SMART" id="SM00248">
    <property type="entry name" value="ANK"/>
    <property type="match status" value="4"/>
</dbReference>
<dbReference type="RefSeq" id="WP_213019065.1">
    <property type="nucleotide sequence ID" value="NZ_JAEDAE010000004.1"/>
</dbReference>
<keyword evidence="4" id="KW-0732">Signal</keyword>
<keyword evidence="6" id="KW-1185">Reference proteome</keyword>
<feature type="signal peptide" evidence="4">
    <location>
        <begin position="1"/>
        <end position="20"/>
    </location>
</feature>
<dbReference type="InterPro" id="IPR050745">
    <property type="entry name" value="Multifunctional_regulatory"/>
</dbReference>